<feature type="compositionally biased region" description="Basic residues" evidence="1">
    <location>
        <begin position="93"/>
        <end position="112"/>
    </location>
</feature>
<dbReference type="KEGG" id="dpx:DAPPUDRAFT_114603"/>
<feature type="compositionally biased region" description="Low complexity" evidence="1">
    <location>
        <begin position="113"/>
        <end position="132"/>
    </location>
</feature>
<dbReference type="OrthoDB" id="6390739at2759"/>
<proteinExistence type="predicted"/>
<keyword evidence="3" id="KW-1185">Reference proteome</keyword>
<reference evidence="2 3" key="1">
    <citation type="journal article" date="2011" name="Science">
        <title>The ecoresponsive genome of Daphnia pulex.</title>
        <authorList>
            <person name="Colbourne J.K."/>
            <person name="Pfrender M.E."/>
            <person name="Gilbert D."/>
            <person name="Thomas W.K."/>
            <person name="Tucker A."/>
            <person name="Oakley T.H."/>
            <person name="Tokishita S."/>
            <person name="Aerts A."/>
            <person name="Arnold G.J."/>
            <person name="Basu M.K."/>
            <person name="Bauer D.J."/>
            <person name="Caceres C.E."/>
            <person name="Carmel L."/>
            <person name="Casola C."/>
            <person name="Choi J.H."/>
            <person name="Detter J.C."/>
            <person name="Dong Q."/>
            <person name="Dusheyko S."/>
            <person name="Eads B.D."/>
            <person name="Frohlich T."/>
            <person name="Geiler-Samerotte K.A."/>
            <person name="Gerlach D."/>
            <person name="Hatcher P."/>
            <person name="Jogdeo S."/>
            <person name="Krijgsveld J."/>
            <person name="Kriventseva E.V."/>
            <person name="Kultz D."/>
            <person name="Laforsch C."/>
            <person name="Lindquist E."/>
            <person name="Lopez J."/>
            <person name="Manak J.R."/>
            <person name="Muller J."/>
            <person name="Pangilinan J."/>
            <person name="Patwardhan R.P."/>
            <person name="Pitluck S."/>
            <person name="Pritham E.J."/>
            <person name="Rechtsteiner A."/>
            <person name="Rho M."/>
            <person name="Rogozin I.B."/>
            <person name="Sakarya O."/>
            <person name="Salamov A."/>
            <person name="Schaack S."/>
            <person name="Shapiro H."/>
            <person name="Shiga Y."/>
            <person name="Skalitzky C."/>
            <person name="Smith Z."/>
            <person name="Souvorov A."/>
            <person name="Sung W."/>
            <person name="Tang Z."/>
            <person name="Tsuchiya D."/>
            <person name="Tu H."/>
            <person name="Vos H."/>
            <person name="Wang M."/>
            <person name="Wolf Y.I."/>
            <person name="Yamagata H."/>
            <person name="Yamada T."/>
            <person name="Ye Y."/>
            <person name="Shaw J.R."/>
            <person name="Andrews J."/>
            <person name="Crease T.J."/>
            <person name="Tang H."/>
            <person name="Lucas S.M."/>
            <person name="Robertson H.M."/>
            <person name="Bork P."/>
            <person name="Koonin E.V."/>
            <person name="Zdobnov E.M."/>
            <person name="Grigoriev I.V."/>
            <person name="Lynch M."/>
            <person name="Boore J.L."/>
        </authorList>
    </citation>
    <scope>NUCLEOTIDE SEQUENCE [LARGE SCALE GENOMIC DNA]</scope>
</reference>
<sequence>MFDDVFKLIKCPLCRMDTPEPNGRLSLDENLKSDHDFMALLINIQQSSAAQPVAQPSASRGSRPYTALTQREATTESESSEESSSSPIPTTSRKGKALKVKFTDRKKKKKASSKSSKYRNSSNSSSSNSSVDSSEEKMPKKKKKVTRNFSSEKSEMDALMRKSKLALTNGKKEQVKRFYICTKSTGLSRNLTVQHYITPSGPVLKRLSGKLVVLVPIKTSLSYQSEDEEVECDIFQSSVPIRQWAYHVEHCTEESSRTKKRRTY</sequence>
<dbReference type="InParanoid" id="E9HIQ3"/>
<organism evidence="2 3">
    <name type="scientific">Daphnia pulex</name>
    <name type="common">Water flea</name>
    <dbReference type="NCBI Taxonomy" id="6669"/>
    <lineage>
        <taxon>Eukaryota</taxon>
        <taxon>Metazoa</taxon>
        <taxon>Ecdysozoa</taxon>
        <taxon>Arthropoda</taxon>
        <taxon>Crustacea</taxon>
        <taxon>Branchiopoda</taxon>
        <taxon>Diplostraca</taxon>
        <taxon>Cladocera</taxon>
        <taxon>Anomopoda</taxon>
        <taxon>Daphniidae</taxon>
        <taxon>Daphnia</taxon>
    </lineage>
</organism>
<dbReference type="HOGENOM" id="CLU_1054703_0_0_1"/>
<dbReference type="AlphaFoldDB" id="E9HIQ3"/>
<evidence type="ECO:0000256" key="1">
    <source>
        <dbReference type="SAM" id="MobiDB-lite"/>
    </source>
</evidence>
<dbReference type="EMBL" id="GL732656">
    <property type="protein sequence ID" value="EFX68399.1"/>
    <property type="molecule type" value="Genomic_DNA"/>
</dbReference>
<protein>
    <submittedName>
        <fullName evidence="2">Uncharacterized protein</fullName>
    </submittedName>
</protein>
<feature type="region of interest" description="Disordered" evidence="1">
    <location>
        <begin position="48"/>
        <end position="158"/>
    </location>
</feature>
<accession>E9HIQ3</accession>
<feature type="compositionally biased region" description="Low complexity" evidence="1">
    <location>
        <begin position="48"/>
        <end position="59"/>
    </location>
</feature>
<evidence type="ECO:0000313" key="3">
    <source>
        <dbReference type="Proteomes" id="UP000000305"/>
    </source>
</evidence>
<gene>
    <name evidence="2" type="ORF">DAPPUDRAFT_114603</name>
</gene>
<evidence type="ECO:0000313" key="2">
    <source>
        <dbReference type="EMBL" id="EFX68399.1"/>
    </source>
</evidence>
<feature type="compositionally biased region" description="Low complexity" evidence="1">
    <location>
        <begin position="82"/>
        <end position="92"/>
    </location>
</feature>
<name>E9HIQ3_DAPPU</name>
<dbReference type="Proteomes" id="UP000000305">
    <property type="component" value="Unassembled WGS sequence"/>
</dbReference>